<evidence type="ECO:0000256" key="1">
    <source>
        <dbReference type="SAM" id="Phobius"/>
    </source>
</evidence>
<accession>A0A2V3VWF9</accession>
<dbReference type="RefSeq" id="WP_110396428.1">
    <property type="nucleotide sequence ID" value="NZ_JADIJL010000025.1"/>
</dbReference>
<comment type="caution">
    <text evidence="2">The sequence shown here is derived from an EMBL/GenBank/DDBJ whole genome shotgun (WGS) entry which is preliminary data.</text>
</comment>
<evidence type="ECO:0000313" key="3">
    <source>
        <dbReference type="Proteomes" id="UP000247978"/>
    </source>
</evidence>
<protein>
    <submittedName>
        <fullName evidence="2">Cytochrome c oxidase subunit IIa family protein</fullName>
    </submittedName>
</protein>
<dbReference type="AlphaFoldDB" id="A0A2V3VWF9"/>
<feature type="transmembrane region" description="Helical" evidence="1">
    <location>
        <begin position="23"/>
        <end position="45"/>
    </location>
</feature>
<evidence type="ECO:0000313" key="2">
    <source>
        <dbReference type="EMBL" id="PXW85171.1"/>
    </source>
</evidence>
<dbReference type="Proteomes" id="UP000247978">
    <property type="component" value="Unassembled WGS sequence"/>
</dbReference>
<proteinExistence type="predicted"/>
<gene>
    <name evidence="2" type="ORF">DFR56_112149</name>
</gene>
<dbReference type="Pfam" id="PF08113">
    <property type="entry name" value="CoxIIa"/>
    <property type="match status" value="1"/>
</dbReference>
<dbReference type="EMBL" id="QJJQ01000012">
    <property type="protein sequence ID" value="PXW85171.1"/>
    <property type="molecule type" value="Genomic_DNA"/>
</dbReference>
<keyword evidence="1" id="KW-0472">Membrane</keyword>
<dbReference type="InterPro" id="IPR012538">
    <property type="entry name" value="Cyt_c_oxidase_su2a"/>
</dbReference>
<reference evidence="2 3" key="1">
    <citation type="submission" date="2018-05" db="EMBL/GenBank/DDBJ databases">
        <title>Genomic Encyclopedia of Type Strains, Phase IV (KMG-IV): sequencing the most valuable type-strain genomes for metagenomic binning, comparative biology and taxonomic classification.</title>
        <authorList>
            <person name="Goeker M."/>
        </authorList>
    </citation>
    <scope>NUCLEOTIDE SEQUENCE [LARGE SCALE GENOMIC DNA]</scope>
    <source>
        <strain evidence="2 3">DSM 28556</strain>
    </source>
</reference>
<organism evidence="2 3">
    <name type="scientific">Pseudogracilibacillus auburnensis</name>
    <dbReference type="NCBI Taxonomy" id="1494959"/>
    <lineage>
        <taxon>Bacteria</taxon>
        <taxon>Bacillati</taxon>
        <taxon>Bacillota</taxon>
        <taxon>Bacilli</taxon>
        <taxon>Bacillales</taxon>
        <taxon>Bacillaceae</taxon>
        <taxon>Pseudogracilibacillus</taxon>
    </lineage>
</organism>
<keyword evidence="3" id="KW-1185">Reference proteome</keyword>
<keyword evidence="1" id="KW-0812">Transmembrane</keyword>
<keyword evidence="1" id="KW-1133">Transmembrane helix</keyword>
<name>A0A2V3VWF9_9BACI</name>
<sequence>MPQPQRTEQSENEHEGMDLRGTLVSVTILGIIIIISWIGVWYLFISR</sequence>